<dbReference type="AlphaFoldDB" id="A0A1I2MTV8"/>
<feature type="domain" description="N-acetyltransferase" evidence="3">
    <location>
        <begin position="1"/>
        <end position="141"/>
    </location>
</feature>
<sequence length="141" mass="16169">MIREAVIEDSNNLAELMKTLGYPTTENEMRQRLEVILPHEDFKTFVYDSNEGVIGMIGMSFSYAYHTDSPHVRVIAFVVDREHQGEGVGRLLMREAEHWSEVKGAKTIQLNSGNRKEREITHKIYEGFGFVGKATGFYKKL</sequence>
<dbReference type="EMBL" id="FOOG01000014">
    <property type="protein sequence ID" value="SFF92786.1"/>
    <property type="molecule type" value="Genomic_DNA"/>
</dbReference>
<dbReference type="PANTHER" id="PTHR43877:SF1">
    <property type="entry name" value="ACETYLTRANSFERASE"/>
    <property type="match status" value="1"/>
</dbReference>
<dbReference type="OrthoDB" id="9797826at2"/>
<dbReference type="SUPFAM" id="SSF55729">
    <property type="entry name" value="Acyl-CoA N-acyltransferases (Nat)"/>
    <property type="match status" value="1"/>
</dbReference>
<protein>
    <submittedName>
        <fullName evidence="4">Acetyltransferase (GNAT) family protein</fullName>
    </submittedName>
</protein>
<dbReference type="Gene3D" id="3.40.630.30">
    <property type="match status" value="1"/>
</dbReference>
<reference evidence="5" key="1">
    <citation type="submission" date="2016-10" db="EMBL/GenBank/DDBJ databases">
        <authorList>
            <person name="Varghese N."/>
            <person name="Submissions S."/>
        </authorList>
    </citation>
    <scope>NUCLEOTIDE SEQUENCE [LARGE SCALE GENOMIC DNA]</scope>
    <source>
        <strain evidence="5">FP5</strain>
    </source>
</reference>
<evidence type="ECO:0000259" key="3">
    <source>
        <dbReference type="PROSITE" id="PS51186"/>
    </source>
</evidence>
<dbReference type="RefSeq" id="WP_089751846.1">
    <property type="nucleotide sequence ID" value="NZ_FOOG01000014.1"/>
</dbReference>
<dbReference type="InterPro" id="IPR000182">
    <property type="entry name" value="GNAT_dom"/>
</dbReference>
<keyword evidence="2" id="KW-0012">Acyltransferase</keyword>
<organism evidence="4 5">
    <name type="scientific">Halobacillus alkaliphilus</name>
    <dbReference type="NCBI Taxonomy" id="396056"/>
    <lineage>
        <taxon>Bacteria</taxon>
        <taxon>Bacillati</taxon>
        <taxon>Bacillota</taxon>
        <taxon>Bacilli</taxon>
        <taxon>Bacillales</taxon>
        <taxon>Bacillaceae</taxon>
        <taxon>Halobacillus</taxon>
    </lineage>
</organism>
<keyword evidence="1 4" id="KW-0808">Transferase</keyword>
<gene>
    <name evidence="4" type="ORF">SAMN05216353_11440</name>
</gene>
<keyword evidence="5" id="KW-1185">Reference proteome</keyword>
<evidence type="ECO:0000256" key="1">
    <source>
        <dbReference type="ARBA" id="ARBA00022679"/>
    </source>
</evidence>
<dbReference type="Pfam" id="PF00583">
    <property type="entry name" value="Acetyltransf_1"/>
    <property type="match status" value="1"/>
</dbReference>
<evidence type="ECO:0000313" key="5">
    <source>
        <dbReference type="Proteomes" id="UP000198897"/>
    </source>
</evidence>
<dbReference type="Proteomes" id="UP000198897">
    <property type="component" value="Unassembled WGS sequence"/>
</dbReference>
<name>A0A1I2MTV8_9BACI</name>
<proteinExistence type="predicted"/>
<dbReference type="InterPro" id="IPR016181">
    <property type="entry name" value="Acyl_CoA_acyltransferase"/>
</dbReference>
<evidence type="ECO:0000256" key="2">
    <source>
        <dbReference type="ARBA" id="ARBA00023315"/>
    </source>
</evidence>
<dbReference type="InterPro" id="IPR050832">
    <property type="entry name" value="Bact_Acetyltransf"/>
</dbReference>
<dbReference type="CDD" id="cd04301">
    <property type="entry name" value="NAT_SF"/>
    <property type="match status" value="1"/>
</dbReference>
<accession>A0A1I2MTV8</accession>
<dbReference type="GO" id="GO:0016747">
    <property type="term" value="F:acyltransferase activity, transferring groups other than amino-acyl groups"/>
    <property type="evidence" value="ECO:0007669"/>
    <property type="project" value="InterPro"/>
</dbReference>
<evidence type="ECO:0000313" key="4">
    <source>
        <dbReference type="EMBL" id="SFF92786.1"/>
    </source>
</evidence>
<dbReference type="PANTHER" id="PTHR43877">
    <property type="entry name" value="AMINOALKYLPHOSPHONATE N-ACETYLTRANSFERASE-RELATED-RELATED"/>
    <property type="match status" value="1"/>
</dbReference>
<dbReference type="PROSITE" id="PS51186">
    <property type="entry name" value="GNAT"/>
    <property type="match status" value="1"/>
</dbReference>